<name>D6XVK7_BACIE</name>
<dbReference type="EMBL" id="CP001791">
    <property type="protein sequence ID" value="ADH99745.1"/>
    <property type="molecule type" value="Genomic_DNA"/>
</dbReference>
<evidence type="ECO:0000313" key="2">
    <source>
        <dbReference type="Proteomes" id="UP000000271"/>
    </source>
</evidence>
<keyword evidence="2" id="KW-1185">Reference proteome</keyword>
<proteinExistence type="predicted"/>
<dbReference type="AlphaFoldDB" id="D6XVK7"/>
<dbReference type="HOGENOM" id="CLU_2840624_0_0_9"/>
<sequence length="65" mass="7447">MFTNEYTRSHYSVVLCQVVKIVNERASHHLPSPTIEELSNQTGQTEENILESMEFGILPENTLLQ</sequence>
<organism evidence="1 2">
    <name type="scientific">Bacillus selenitireducens (strain ATCC 700615 / DSM 15326 / MLS10)</name>
    <dbReference type="NCBI Taxonomy" id="439292"/>
    <lineage>
        <taxon>Bacteria</taxon>
        <taxon>Bacillati</taxon>
        <taxon>Bacillota</taxon>
        <taxon>Bacilli</taxon>
        <taxon>Bacillales</taxon>
        <taxon>Bacillaceae</taxon>
        <taxon>Salisediminibacterium</taxon>
    </lineage>
</organism>
<protein>
    <submittedName>
        <fullName evidence="1">Uncharacterized protein</fullName>
    </submittedName>
</protein>
<accession>D6XVK7</accession>
<gene>
    <name evidence="1" type="ordered locus">Bsel_2241</name>
</gene>
<evidence type="ECO:0000313" key="1">
    <source>
        <dbReference type="EMBL" id="ADH99745.1"/>
    </source>
</evidence>
<dbReference type="KEGG" id="bse:Bsel_2241"/>
<dbReference type="RefSeq" id="WP_013173167.1">
    <property type="nucleotide sequence ID" value="NC_014219.1"/>
</dbReference>
<reference evidence="1" key="1">
    <citation type="submission" date="2009-10" db="EMBL/GenBank/DDBJ databases">
        <title>Complete sequence of Bacillus selenitireducens MLS10.</title>
        <authorList>
            <consortium name="US DOE Joint Genome Institute"/>
            <person name="Lucas S."/>
            <person name="Copeland A."/>
            <person name="Lapidus A."/>
            <person name="Glavina del Rio T."/>
            <person name="Dalin E."/>
            <person name="Tice H."/>
            <person name="Bruce D."/>
            <person name="Goodwin L."/>
            <person name="Pitluck S."/>
            <person name="Sims D."/>
            <person name="Brettin T."/>
            <person name="Detter J.C."/>
            <person name="Han C."/>
            <person name="Larimer F."/>
            <person name="Land M."/>
            <person name="Hauser L."/>
            <person name="Kyrpides N."/>
            <person name="Ovchinnikova G."/>
            <person name="Stolz J."/>
        </authorList>
    </citation>
    <scope>NUCLEOTIDE SEQUENCE [LARGE SCALE GENOMIC DNA]</scope>
    <source>
        <strain evidence="1">MLS10</strain>
    </source>
</reference>
<dbReference type="OrthoDB" id="2890371at2"/>
<dbReference type="Proteomes" id="UP000000271">
    <property type="component" value="Chromosome"/>
</dbReference>